<dbReference type="Proteomes" id="UP000239899">
    <property type="component" value="Unassembled WGS sequence"/>
</dbReference>
<keyword evidence="4" id="KW-0539">Nucleus</keyword>
<feature type="compositionally biased region" description="Low complexity" evidence="5">
    <location>
        <begin position="1279"/>
        <end position="1313"/>
    </location>
</feature>
<dbReference type="PANTHER" id="PTHR13230">
    <property type="entry name" value="GENERAL TRANSCRIPTION FACTOR IIIC, POLYPEPTIDE 5"/>
    <property type="match status" value="1"/>
</dbReference>
<dbReference type="InterPro" id="IPR036378">
    <property type="entry name" value="FAS1_dom_sf"/>
</dbReference>
<dbReference type="SUPFAM" id="SSF82153">
    <property type="entry name" value="FAS1 domain"/>
    <property type="match status" value="2"/>
</dbReference>
<dbReference type="STRING" id="3076.A0A2P6TFF4"/>
<feature type="region of interest" description="Disordered" evidence="5">
    <location>
        <begin position="574"/>
        <end position="632"/>
    </location>
</feature>
<dbReference type="GO" id="GO:0001002">
    <property type="term" value="F:RNA polymerase III type 1 promoter sequence-specific DNA binding"/>
    <property type="evidence" value="ECO:0007669"/>
    <property type="project" value="TreeGrafter"/>
</dbReference>
<accession>A0A2P6TFF4</accession>
<comment type="subcellular location">
    <subcellularLocation>
        <location evidence="1">Nucleus</location>
    </subcellularLocation>
</comment>
<name>A0A2P6TFF4_CHLSO</name>
<dbReference type="InterPro" id="IPR003582">
    <property type="entry name" value="ShKT_dom"/>
</dbReference>
<dbReference type="InterPro" id="IPR040454">
    <property type="entry name" value="TF_IIIC_Tfc1/Sfc1"/>
</dbReference>
<dbReference type="Pfam" id="PF02469">
    <property type="entry name" value="Fasciclin"/>
    <property type="match status" value="2"/>
</dbReference>
<dbReference type="PANTHER" id="PTHR13230:SF5">
    <property type="entry name" value="GENERAL TRANSCRIPTION FACTOR 3C POLYPEPTIDE 5"/>
    <property type="match status" value="1"/>
</dbReference>
<evidence type="ECO:0000313" key="8">
    <source>
        <dbReference type="Proteomes" id="UP000239899"/>
    </source>
</evidence>
<keyword evidence="3" id="KW-0804">Transcription</keyword>
<feature type="compositionally biased region" description="Low complexity" evidence="5">
    <location>
        <begin position="363"/>
        <end position="372"/>
    </location>
</feature>
<dbReference type="InterPro" id="IPR042536">
    <property type="entry name" value="TFIIIC_tauA_Sfc1"/>
</dbReference>
<evidence type="ECO:0000256" key="5">
    <source>
        <dbReference type="SAM" id="MobiDB-lite"/>
    </source>
</evidence>
<comment type="caution">
    <text evidence="7">The sequence shown here is derived from an EMBL/GenBank/DDBJ whole genome shotgun (WGS) entry which is preliminary data.</text>
</comment>
<dbReference type="GO" id="GO:0006384">
    <property type="term" value="P:transcription initiation at RNA polymerase III promoter"/>
    <property type="evidence" value="ECO:0007669"/>
    <property type="project" value="InterPro"/>
</dbReference>
<evidence type="ECO:0000256" key="3">
    <source>
        <dbReference type="ARBA" id="ARBA00023163"/>
    </source>
</evidence>
<proteinExistence type="predicted"/>
<dbReference type="GO" id="GO:0001003">
    <property type="term" value="F:RNA polymerase III type 2 promoter sequence-specific DNA binding"/>
    <property type="evidence" value="ECO:0007669"/>
    <property type="project" value="TreeGrafter"/>
</dbReference>
<dbReference type="EMBL" id="LHPG02000019">
    <property type="protein sequence ID" value="PRW32690.1"/>
    <property type="molecule type" value="Genomic_DNA"/>
</dbReference>
<feature type="compositionally biased region" description="Acidic residues" evidence="5">
    <location>
        <begin position="577"/>
        <end position="606"/>
    </location>
</feature>
<dbReference type="OrthoDB" id="514683at2759"/>
<keyword evidence="2" id="KW-0238">DNA-binding</keyword>
<reference evidence="7 8" key="1">
    <citation type="journal article" date="2018" name="Plant J.">
        <title>Genome sequences of Chlorella sorokiniana UTEX 1602 and Micractinium conductrix SAG 241.80: implications to maltose excretion by a green alga.</title>
        <authorList>
            <person name="Arriola M.B."/>
            <person name="Velmurugan N."/>
            <person name="Zhang Y."/>
            <person name="Plunkett M.H."/>
            <person name="Hondzo H."/>
            <person name="Barney B.M."/>
        </authorList>
    </citation>
    <scope>NUCLEOTIDE SEQUENCE [LARGE SCALE GENOMIC DNA]</scope>
    <source>
        <strain evidence="8">UTEX 1602</strain>
    </source>
</reference>
<feature type="region of interest" description="Disordered" evidence="5">
    <location>
        <begin position="1279"/>
        <end position="1316"/>
    </location>
</feature>
<dbReference type="InterPro" id="IPR019136">
    <property type="entry name" value="TF_IIIC_su-5_HTH"/>
</dbReference>
<sequence>MAAVAPGDTAAAAAAAGDSRELVVPPPRPGVLHMCVEYPGYVGDEQRVLETLGGTAGIARQLQENPRQLALRLRPGDHNFHATYGMREPSRRLLLKLTRPAPDDNSGAGAGSSSSSGGSSGGWTAEVVATLPHTYRFSTPADYQYVAHDSRPVEEQSLEQLAGMTPPLFQPQPLLCAPPLFAKQPQFDYAFRGHMAAAGSGGGTTAGAPASAAKKKASGIMASFFDLEVPQPLPEAQMGSSARAHPDILRLLRQLLQQRPVWPAAALHEAVAAAGGTARSGTGGRYPVDDLLPKLCYKFRNGPWKNAWTRRGYDPRIVHTARQWQCIEYHLPSEWYQRIAEHKKAEKEREASVQPGSRSQSPAGAAAGAAAGQAGELPPLASSYSQLVRFEAVPSTQNSSLQLGLLADSVVQQLLADPASHGQHCSDTSGWLTSAAHDAIKKRIKGRFTALLEGTPIEDAGAAELAGDAAAAAAAAGAPQQQQRAPQQQQRAQQQQQQQAMEVDGSPATGQAGAAPMQVDALAQQAQQLRIHQQAAAAAAGAGGGQQRQEEEVVPGGLMASLHDYLAHLPEGKTAEAAEEEEEEEEEDEEEEEEDEEEEDEEDEEEAARQPKALDARQLASQAPLEAGSSPSTAPAAAAAGCPCFDAAPPGGSAADCTRLRDAGSCHSVWMVAADACALTCGRCTPCTCTCSDVPPDGQYTCAQQAAWGKCGEAWMLRLFCQQSCRRCACPFGSAATIPASALSAIAAGSDSSPAVTAAAEPAAATAAAATPPAADSAAASPTASPSPAANSSATSPPAASSESPQQQLVDPLFDALESFASANAAANDSGGGGEAGPGSCRTDVLNFLRSAPDLSLYLSLAVLTGWQHTYLANASLAATLLLPSDTAVRAFLQQQTLTPDNVYAMSDQLESLLAYHTLPTPLTYTELTQASTRRASLLTELPGAFLEAQPVNATALRLSGEYSSAALLRTNVALCRTVVHVLDAVLLPTRTIQEVMPFNVAIDKGSIASTFGGGSGGSALAGLAGSSGGSSGGGSASSGSTPASPAAAAAASLEAASQSSAQGAPTPVPAPAAPAAGAGQGACYRSIAAAIDASPQLTIDKAIAFLAGWDFSHPGLNVTLFLPSDSAQQMALASLMQAGDSADSQLLVSLARDSRLLHASLAYGIVASQGGLPVEALQQMSSHNLSSLFTNHSLSILAGGQGGSVQVQPEFGNATRILQSLTTCGGSVVHIVDGPLTARTPLVERWSGGQPSANLSEGYEGYSPEAAQAAVDATAEGLAAGSSNGSSTSSSSSGGSGGSIDSSGSSSSGSDSVVDTSPQIFSQVRDLVARFGWFSAAPQLDSVTFLLPTDTALEAFAARFNGSTLQAVLASPHALQALASYHVLEDRVTTGQLYEGQRLQTLARDAQGKPLPLTVHRGGPGDASITFRGAGSTAGLLVPDVPVCGGIIQVIDQVLLPVEVPAAAASSPDGAPPSSSGTAAAAAG</sequence>
<feature type="region of interest" description="Disordered" evidence="5">
    <location>
        <begin position="346"/>
        <end position="372"/>
    </location>
</feature>
<feature type="domain" description="FAS1" evidence="6">
    <location>
        <begin position="1309"/>
        <end position="1456"/>
    </location>
</feature>
<dbReference type="Pfam" id="PF17682">
    <property type="entry name" value="Tau95_N"/>
    <property type="match status" value="1"/>
</dbReference>
<dbReference type="InterPro" id="IPR041499">
    <property type="entry name" value="Tfc1/Sfc1_N"/>
</dbReference>
<evidence type="ECO:0000256" key="1">
    <source>
        <dbReference type="ARBA" id="ARBA00004123"/>
    </source>
</evidence>
<dbReference type="PROSITE" id="PS50213">
    <property type="entry name" value="FAS1"/>
    <property type="match status" value="2"/>
</dbReference>
<dbReference type="Gene3D" id="2.30.180.10">
    <property type="entry name" value="FAS1 domain"/>
    <property type="match status" value="3"/>
</dbReference>
<feature type="compositionally biased region" description="Low complexity" evidence="5">
    <location>
        <begin position="770"/>
        <end position="805"/>
    </location>
</feature>
<feature type="domain" description="FAS1" evidence="6">
    <location>
        <begin position="842"/>
        <end position="987"/>
    </location>
</feature>
<keyword evidence="8" id="KW-1185">Reference proteome</keyword>
<dbReference type="Gene3D" id="3.30.200.160">
    <property type="entry name" value="TFIIIC, subcomplex tauA, subunit Sfc1, barrel domain"/>
    <property type="match status" value="1"/>
</dbReference>
<organism evidence="7 8">
    <name type="scientific">Chlorella sorokiniana</name>
    <name type="common">Freshwater green alga</name>
    <dbReference type="NCBI Taxonomy" id="3076"/>
    <lineage>
        <taxon>Eukaryota</taxon>
        <taxon>Viridiplantae</taxon>
        <taxon>Chlorophyta</taxon>
        <taxon>core chlorophytes</taxon>
        <taxon>Trebouxiophyceae</taxon>
        <taxon>Chlorellales</taxon>
        <taxon>Chlorellaceae</taxon>
        <taxon>Chlorella clade</taxon>
        <taxon>Chlorella</taxon>
    </lineage>
</organism>
<dbReference type="GO" id="GO:0000127">
    <property type="term" value="C:transcription factor TFIIIC complex"/>
    <property type="evidence" value="ECO:0007669"/>
    <property type="project" value="InterPro"/>
</dbReference>
<evidence type="ECO:0000259" key="6">
    <source>
        <dbReference type="PROSITE" id="PS50213"/>
    </source>
</evidence>
<dbReference type="GO" id="GO:0005634">
    <property type="term" value="C:nucleus"/>
    <property type="evidence" value="ECO:0007669"/>
    <property type="project" value="UniProtKB-SubCell"/>
</dbReference>
<dbReference type="InterPro" id="IPR000782">
    <property type="entry name" value="FAS1_domain"/>
</dbReference>
<dbReference type="Pfam" id="PF09734">
    <property type="entry name" value="Tau95"/>
    <property type="match status" value="1"/>
</dbReference>
<dbReference type="SMART" id="SM00554">
    <property type="entry name" value="FAS1"/>
    <property type="match status" value="3"/>
</dbReference>
<evidence type="ECO:0000256" key="2">
    <source>
        <dbReference type="ARBA" id="ARBA00023125"/>
    </source>
</evidence>
<feature type="region of interest" description="Disordered" evidence="5">
    <location>
        <begin position="99"/>
        <end position="122"/>
    </location>
</feature>
<feature type="region of interest" description="Disordered" evidence="5">
    <location>
        <begin position="474"/>
        <end position="514"/>
    </location>
</feature>
<gene>
    <name evidence="7" type="ORF">C2E21_8352</name>
</gene>
<feature type="region of interest" description="Disordered" evidence="5">
    <location>
        <begin position="770"/>
        <end position="807"/>
    </location>
</feature>
<evidence type="ECO:0000256" key="4">
    <source>
        <dbReference type="ARBA" id="ARBA00023242"/>
    </source>
</evidence>
<feature type="region of interest" description="Disordered" evidence="5">
    <location>
        <begin position="1465"/>
        <end position="1485"/>
    </location>
</feature>
<dbReference type="SMART" id="SM00254">
    <property type="entry name" value="ShKT"/>
    <property type="match status" value="2"/>
</dbReference>
<protein>
    <submittedName>
        <fullName evidence="7">General transcription factor 3C polypeptide 5</fullName>
    </submittedName>
</protein>
<feature type="compositionally biased region" description="Low complexity" evidence="5">
    <location>
        <begin position="474"/>
        <end position="500"/>
    </location>
</feature>
<evidence type="ECO:0000313" key="7">
    <source>
        <dbReference type="EMBL" id="PRW32690.1"/>
    </source>
</evidence>